<keyword evidence="2" id="KW-1185">Reference proteome</keyword>
<dbReference type="EMBL" id="FOHV01000008">
    <property type="protein sequence ID" value="SET06317.1"/>
    <property type="molecule type" value="Genomic_DNA"/>
</dbReference>
<proteinExistence type="predicted"/>
<organism evidence="1 2">
    <name type="scientific">Thorsellia anophelis DSM 18579</name>
    <dbReference type="NCBI Taxonomy" id="1123402"/>
    <lineage>
        <taxon>Bacteria</taxon>
        <taxon>Pseudomonadati</taxon>
        <taxon>Pseudomonadota</taxon>
        <taxon>Gammaproteobacteria</taxon>
        <taxon>Enterobacterales</taxon>
        <taxon>Thorselliaceae</taxon>
        <taxon>Thorsellia</taxon>
    </lineage>
</organism>
<name>A0A1I0BH69_9GAMM</name>
<dbReference type="OrthoDB" id="700978at2"/>
<sequence length="289" mass="33492">MKNYRFIPPKNTYFQKIMASWINSAKWQDARYRLFSRLPYLKMKSDAADIVYMNWVVPTELIKLNLSHFIPKGMTLIERDGLTILTILTYQHKHFGPKIAGPFRRLFPSPQQSNWRFYLDYSNQKHQKRTVIFIKNLMNSALYTYITRLFTDVLPTHLPNQFSHLVTDKYIATEIKAGAGSASEMSFLGIIEQNYNLPSEFHSFFNTWEDAMKYICLQNSAISVGHSVSFIAEAEIKLPIRIEEIISVKAVDYIPGELLVKLGANALPFCFLVKNVEFEVLSEKRIDVS</sequence>
<dbReference type="AlphaFoldDB" id="A0A1I0BH69"/>
<dbReference type="Proteomes" id="UP000242642">
    <property type="component" value="Unassembled WGS sequence"/>
</dbReference>
<evidence type="ECO:0000313" key="1">
    <source>
        <dbReference type="EMBL" id="SET06317.1"/>
    </source>
</evidence>
<gene>
    <name evidence="1" type="ORF">SAMN02583745_01257</name>
</gene>
<dbReference type="RefSeq" id="WP_093318698.1">
    <property type="nucleotide sequence ID" value="NZ_FOHV01000008.1"/>
</dbReference>
<accession>A0A1I0BH69</accession>
<protein>
    <submittedName>
        <fullName evidence="1">Uncharacterized conserved protein (COG2071)</fullName>
    </submittedName>
</protein>
<evidence type="ECO:0000313" key="2">
    <source>
        <dbReference type="Proteomes" id="UP000242642"/>
    </source>
</evidence>
<reference evidence="2" key="1">
    <citation type="submission" date="2016-10" db="EMBL/GenBank/DDBJ databases">
        <authorList>
            <person name="Varghese N."/>
            <person name="Submissions S."/>
        </authorList>
    </citation>
    <scope>NUCLEOTIDE SEQUENCE [LARGE SCALE GENOMIC DNA]</scope>
    <source>
        <strain evidence="2">DSM 18579</strain>
    </source>
</reference>